<protein>
    <recommendedName>
        <fullName evidence="1">N-acetyltransferase domain-containing protein</fullName>
    </recommendedName>
</protein>
<reference evidence="3" key="1">
    <citation type="submission" date="2016-09" db="EMBL/GenBank/DDBJ databases">
        <authorList>
            <person name="Wibberg D."/>
        </authorList>
    </citation>
    <scope>NUCLEOTIDE SEQUENCE [LARGE SCALE GENOMIC DNA]</scope>
</reference>
<dbReference type="InterPro" id="IPR039143">
    <property type="entry name" value="GNPNAT1-like"/>
</dbReference>
<evidence type="ECO:0000313" key="2">
    <source>
        <dbReference type="EMBL" id="SCM69166.1"/>
    </source>
</evidence>
<dbReference type="CDD" id="cd04301">
    <property type="entry name" value="NAT_SF"/>
    <property type="match status" value="1"/>
</dbReference>
<gene>
    <name evidence="2" type="ORF">KARMA_3400</name>
</gene>
<keyword evidence="3" id="KW-1185">Reference proteome</keyword>
<evidence type="ECO:0000313" key="3">
    <source>
        <dbReference type="Proteomes" id="UP000184085"/>
    </source>
</evidence>
<dbReference type="Pfam" id="PF13673">
    <property type="entry name" value="Acetyltransf_10"/>
    <property type="match status" value="1"/>
</dbReference>
<dbReference type="RefSeq" id="WP_072708470.1">
    <property type="nucleotide sequence ID" value="NZ_FMJB01000064.1"/>
</dbReference>
<feature type="domain" description="N-acetyltransferase" evidence="1">
    <location>
        <begin position="1"/>
        <end position="141"/>
    </location>
</feature>
<dbReference type="Gene3D" id="3.40.630.30">
    <property type="match status" value="1"/>
</dbReference>
<evidence type="ECO:0000259" key="1">
    <source>
        <dbReference type="PROSITE" id="PS51186"/>
    </source>
</evidence>
<dbReference type="PROSITE" id="PS51186">
    <property type="entry name" value="GNAT"/>
    <property type="match status" value="1"/>
</dbReference>
<accession>A0A1M4N7M3</accession>
<dbReference type="GO" id="GO:0008080">
    <property type="term" value="F:N-acetyltransferase activity"/>
    <property type="evidence" value="ECO:0007669"/>
    <property type="project" value="TreeGrafter"/>
</dbReference>
<dbReference type="InterPro" id="IPR000182">
    <property type="entry name" value="GNAT_dom"/>
</dbReference>
<dbReference type="SUPFAM" id="SSF55729">
    <property type="entry name" value="Acyl-CoA N-acyltransferases (Nat)"/>
    <property type="match status" value="1"/>
</dbReference>
<sequence>MSYKITPTDDLDACMAIRFTVFVDEQGVPAEIEHDDYDMVARHLLATKNGRPVGTARIVMQGSAGKIGRVAVLKEARGKGLGAALVRACEKEMKKLPEVKETILTAQTSALGFYEKLGYVAEGDEFEDAGIPHLLMRRPLR</sequence>
<dbReference type="PANTHER" id="PTHR13355">
    <property type="entry name" value="GLUCOSAMINE 6-PHOSPHATE N-ACETYLTRANSFERASE"/>
    <property type="match status" value="1"/>
</dbReference>
<name>A0A1M4N7M3_9RHOB</name>
<dbReference type="InterPro" id="IPR016181">
    <property type="entry name" value="Acyl_CoA_acyltransferase"/>
</dbReference>
<organism evidence="2 3">
    <name type="scientific">Donghicola eburneus</name>
    <dbReference type="NCBI Taxonomy" id="393278"/>
    <lineage>
        <taxon>Bacteria</taxon>
        <taxon>Pseudomonadati</taxon>
        <taxon>Pseudomonadota</taxon>
        <taxon>Alphaproteobacteria</taxon>
        <taxon>Rhodobacterales</taxon>
        <taxon>Roseobacteraceae</taxon>
        <taxon>Donghicola</taxon>
    </lineage>
</organism>
<dbReference type="Proteomes" id="UP000184085">
    <property type="component" value="Unassembled WGS sequence"/>
</dbReference>
<dbReference type="EMBL" id="FMJB01000064">
    <property type="protein sequence ID" value="SCM69166.1"/>
    <property type="molecule type" value="Genomic_DNA"/>
</dbReference>
<proteinExistence type="predicted"/>
<dbReference type="AlphaFoldDB" id="A0A1M4N7M3"/>